<protein>
    <submittedName>
        <fullName evidence="5">Oxidoreductase</fullName>
    </submittedName>
</protein>
<dbReference type="InterPro" id="IPR004104">
    <property type="entry name" value="Gfo/Idh/MocA-like_OxRdtase_C"/>
</dbReference>
<dbReference type="Gene3D" id="3.40.50.720">
    <property type="entry name" value="NAD(P)-binding Rossmann-like Domain"/>
    <property type="match status" value="1"/>
</dbReference>
<evidence type="ECO:0000313" key="6">
    <source>
        <dbReference type="Proteomes" id="UP000597338"/>
    </source>
</evidence>
<feature type="domain" description="Gfo/Idh/MocA-like oxidoreductase C-terminal" evidence="4">
    <location>
        <begin position="153"/>
        <end position="364"/>
    </location>
</feature>
<dbReference type="InterPro" id="IPR000683">
    <property type="entry name" value="Gfo/Idh/MocA-like_OxRdtase_N"/>
</dbReference>
<organism evidence="5 6">
    <name type="scientific">Parapedobacter defluvii</name>
    <dbReference type="NCBI Taxonomy" id="2045106"/>
    <lineage>
        <taxon>Bacteria</taxon>
        <taxon>Pseudomonadati</taxon>
        <taxon>Bacteroidota</taxon>
        <taxon>Sphingobacteriia</taxon>
        <taxon>Sphingobacteriales</taxon>
        <taxon>Sphingobacteriaceae</taxon>
        <taxon>Parapedobacter</taxon>
    </lineage>
</organism>
<dbReference type="SUPFAM" id="SSF51735">
    <property type="entry name" value="NAD(P)-binding Rossmann-fold domains"/>
    <property type="match status" value="1"/>
</dbReference>
<comment type="similarity">
    <text evidence="1">Belongs to the Gfo/Idh/MocA family.</text>
</comment>
<feature type="domain" description="Gfo/Idh/MocA-like oxidoreductase N-terminal" evidence="3">
    <location>
        <begin position="16"/>
        <end position="136"/>
    </location>
</feature>
<evidence type="ECO:0000259" key="4">
    <source>
        <dbReference type="Pfam" id="PF02894"/>
    </source>
</evidence>
<dbReference type="Gene3D" id="3.30.360.10">
    <property type="entry name" value="Dihydrodipicolinate Reductase, domain 2"/>
    <property type="match status" value="1"/>
</dbReference>
<dbReference type="InterPro" id="IPR051317">
    <property type="entry name" value="Gfo/Idh/MocA_oxidoreduct"/>
</dbReference>
<dbReference type="Pfam" id="PF01408">
    <property type="entry name" value="GFO_IDH_MocA"/>
    <property type="match status" value="1"/>
</dbReference>
<evidence type="ECO:0000259" key="3">
    <source>
        <dbReference type="Pfam" id="PF01408"/>
    </source>
</evidence>
<keyword evidence="6" id="KW-1185">Reference proteome</keyword>
<gene>
    <name evidence="5" type="ORF">GCM10011386_30270</name>
</gene>
<evidence type="ECO:0000256" key="1">
    <source>
        <dbReference type="ARBA" id="ARBA00010928"/>
    </source>
</evidence>
<evidence type="ECO:0000256" key="2">
    <source>
        <dbReference type="ARBA" id="ARBA00023002"/>
    </source>
</evidence>
<name>A0ABQ1M853_9SPHI</name>
<dbReference type="Proteomes" id="UP000597338">
    <property type="component" value="Unassembled WGS sequence"/>
</dbReference>
<dbReference type="PANTHER" id="PTHR43708">
    <property type="entry name" value="CONSERVED EXPRESSED OXIDOREDUCTASE (EUROFUNG)"/>
    <property type="match status" value="1"/>
</dbReference>
<reference evidence="6" key="1">
    <citation type="journal article" date="2019" name="Int. J. Syst. Evol. Microbiol.">
        <title>The Global Catalogue of Microorganisms (GCM) 10K type strain sequencing project: providing services to taxonomists for standard genome sequencing and annotation.</title>
        <authorList>
            <consortium name="The Broad Institute Genomics Platform"/>
            <consortium name="The Broad Institute Genome Sequencing Center for Infectious Disease"/>
            <person name="Wu L."/>
            <person name="Ma J."/>
        </authorList>
    </citation>
    <scope>NUCLEOTIDE SEQUENCE [LARGE SCALE GENOMIC DNA]</scope>
    <source>
        <strain evidence="6">CGMCC 1.15342</strain>
    </source>
</reference>
<comment type="caution">
    <text evidence="5">The sequence shown here is derived from an EMBL/GenBank/DDBJ whole genome shotgun (WGS) entry which is preliminary data.</text>
</comment>
<dbReference type="Pfam" id="PF02894">
    <property type="entry name" value="GFO_IDH_MocA_C"/>
    <property type="match status" value="1"/>
</dbReference>
<sequence length="366" mass="40926">MQLGVKNNQQMNKSSINVGLIGFGIGGQVFHAPIITSVDGLRLHKVSARRPEQLEILQRRYSDTRIVDNADAIIHADDIDLVVVATSNDMHYPFAKAALLAGKHVVVEKPFTNTTAEADELIALARQQNLRLSVHHNSRWHSDYLTVQKVAASGRLGRLVSFEARFDRFRNALRPNAWREADLPGSGIWYDLGAHLVDQTMQLFGLPLAVNADLRIQRPGAGAVDDFDVILHYPNQLKASLKGSMLVKEPTPRYALYGMDGAFVKPGVDPQEAALRAGLSPKGDPDWGKEPREIWGKLNVLENGEDRIEYVESERGDYPAFYRNIYDAIANGKELAVLPEHARNVIYVIEMAEKSWAERRTVDLQF</sequence>
<keyword evidence="2" id="KW-0560">Oxidoreductase</keyword>
<proteinExistence type="inferred from homology"/>
<dbReference type="EMBL" id="BMIK01000011">
    <property type="protein sequence ID" value="GGC36093.1"/>
    <property type="molecule type" value="Genomic_DNA"/>
</dbReference>
<dbReference type="PANTHER" id="PTHR43708:SF5">
    <property type="entry name" value="CONSERVED EXPRESSED OXIDOREDUCTASE (EUROFUNG)-RELATED"/>
    <property type="match status" value="1"/>
</dbReference>
<evidence type="ECO:0000313" key="5">
    <source>
        <dbReference type="EMBL" id="GGC36093.1"/>
    </source>
</evidence>
<accession>A0ABQ1M853</accession>
<dbReference type="InterPro" id="IPR036291">
    <property type="entry name" value="NAD(P)-bd_dom_sf"/>
</dbReference>